<organism evidence="2 3">
    <name type="scientific">Nitzschia inconspicua</name>
    <dbReference type="NCBI Taxonomy" id="303405"/>
    <lineage>
        <taxon>Eukaryota</taxon>
        <taxon>Sar</taxon>
        <taxon>Stramenopiles</taxon>
        <taxon>Ochrophyta</taxon>
        <taxon>Bacillariophyta</taxon>
        <taxon>Bacillariophyceae</taxon>
        <taxon>Bacillariophycidae</taxon>
        <taxon>Bacillariales</taxon>
        <taxon>Bacillariaceae</taxon>
        <taxon>Nitzschia</taxon>
    </lineage>
</organism>
<protein>
    <submittedName>
        <fullName evidence="2">Uncharacterized protein</fullName>
    </submittedName>
</protein>
<feature type="transmembrane region" description="Helical" evidence="1">
    <location>
        <begin position="220"/>
        <end position="241"/>
    </location>
</feature>
<keyword evidence="1" id="KW-0472">Membrane</keyword>
<gene>
    <name evidence="2" type="ORF">IV203_014572</name>
</gene>
<evidence type="ECO:0000256" key="1">
    <source>
        <dbReference type="SAM" id="Phobius"/>
    </source>
</evidence>
<comment type="caution">
    <text evidence="2">The sequence shown here is derived from an EMBL/GenBank/DDBJ whole genome shotgun (WGS) entry which is preliminary data.</text>
</comment>
<dbReference type="EMBL" id="JAGRRH010000014">
    <property type="protein sequence ID" value="KAG7357985.1"/>
    <property type="molecule type" value="Genomic_DNA"/>
</dbReference>
<reference evidence="2" key="1">
    <citation type="journal article" date="2021" name="Sci. Rep.">
        <title>Diploid genomic architecture of Nitzschia inconspicua, an elite biomass production diatom.</title>
        <authorList>
            <person name="Oliver A."/>
            <person name="Podell S."/>
            <person name="Pinowska A."/>
            <person name="Traller J.C."/>
            <person name="Smith S.R."/>
            <person name="McClure R."/>
            <person name="Beliaev A."/>
            <person name="Bohutskyi P."/>
            <person name="Hill E.A."/>
            <person name="Rabines A."/>
            <person name="Zheng H."/>
            <person name="Allen L.Z."/>
            <person name="Kuo A."/>
            <person name="Grigoriev I.V."/>
            <person name="Allen A.E."/>
            <person name="Hazlebeck D."/>
            <person name="Allen E.E."/>
        </authorList>
    </citation>
    <scope>NUCLEOTIDE SEQUENCE</scope>
    <source>
        <strain evidence="2">Hildebrandi</strain>
    </source>
</reference>
<keyword evidence="1" id="KW-1133">Transmembrane helix</keyword>
<dbReference type="AlphaFoldDB" id="A0A9K3PSA0"/>
<sequence length="266" mass="29860">MFDEESQQCKYYPFAAMMLEQNEVSRMYSFDLKLIMYPPTLFMAVYNSAVARPWRGLEAEEGKLPSNEVRCYEDSQAVYDENPALSQIIRDVPNNIHLSVDEINNKLDIRFNQEYLDGLEAVCSDASGLFVYLNETDFICEYMGEEMEVDLDNFAQCLANTAACQSLDTIKFVEKVWDSVNLECGVVGEPVSPPISKPYYHSSTGMAPPSNGRQSYSPGAGLLVAKISFLLFSFGAIAYIIRKAGGQQQPTSPTYEMINQVDRSLT</sequence>
<accession>A0A9K3PSA0</accession>
<dbReference type="Proteomes" id="UP000693970">
    <property type="component" value="Unassembled WGS sequence"/>
</dbReference>
<proteinExistence type="predicted"/>
<name>A0A9K3PSA0_9STRA</name>
<keyword evidence="3" id="KW-1185">Reference proteome</keyword>
<evidence type="ECO:0000313" key="2">
    <source>
        <dbReference type="EMBL" id="KAG7357985.1"/>
    </source>
</evidence>
<evidence type="ECO:0000313" key="3">
    <source>
        <dbReference type="Proteomes" id="UP000693970"/>
    </source>
</evidence>
<reference evidence="2" key="2">
    <citation type="submission" date="2021-04" db="EMBL/GenBank/DDBJ databases">
        <authorList>
            <person name="Podell S."/>
        </authorList>
    </citation>
    <scope>NUCLEOTIDE SEQUENCE</scope>
    <source>
        <strain evidence="2">Hildebrandi</strain>
    </source>
</reference>
<keyword evidence="1" id="KW-0812">Transmembrane</keyword>